<keyword evidence="8" id="KW-1185">Reference proteome</keyword>
<evidence type="ECO:0000256" key="3">
    <source>
        <dbReference type="ARBA" id="ARBA00022759"/>
    </source>
</evidence>
<evidence type="ECO:0000256" key="2">
    <source>
        <dbReference type="ARBA" id="ARBA00022723"/>
    </source>
</evidence>
<dbReference type="GO" id="GO:0046872">
    <property type="term" value="F:metal ion binding"/>
    <property type="evidence" value="ECO:0007669"/>
    <property type="project" value="UniProtKB-KW"/>
</dbReference>
<evidence type="ECO:0000256" key="6">
    <source>
        <dbReference type="ARBA" id="ARBA00023180"/>
    </source>
</evidence>
<dbReference type="Pfam" id="PF02265">
    <property type="entry name" value="S1-P1_nuclease"/>
    <property type="match status" value="1"/>
</dbReference>
<dbReference type="Gene3D" id="1.10.575.10">
    <property type="entry name" value="P1 Nuclease"/>
    <property type="match status" value="1"/>
</dbReference>
<dbReference type="AlphaFoldDB" id="A0A3S0ABK3"/>
<evidence type="ECO:0000256" key="5">
    <source>
        <dbReference type="ARBA" id="ARBA00023157"/>
    </source>
</evidence>
<dbReference type="OrthoDB" id="267579at2"/>
<reference evidence="7 8" key="1">
    <citation type="submission" date="2018-11" db="EMBL/GenBank/DDBJ databases">
        <title>Arenibacter aquaticus sp.nov., a marine bacterium isolated from surface seawater in the South China Sea.</title>
        <authorList>
            <person name="Guo J."/>
            <person name="Sun J."/>
        </authorList>
    </citation>
    <scope>NUCLEOTIDE SEQUENCE [LARGE SCALE GENOMIC DNA]</scope>
    <source>
        <strain evidence="7 8">GUO666</strain>
    </source>
</reference>
<dbReference type="PANTHER" id="PTHR33146">
    <property type="entry name" value="ENDONUCLEASE 4"/>
    <property type="match status" value="1"/>
</dbReference>
<dbReference type="GO" id="GO:0003676">
    <property type="term" value="F:nucleic acid binding"/>
    <property type="evidence" value="ECO:0007669"/>
    <property type="project" value="InterPro"/>
</dbReference>
<dbReference type="EMBL" id="RQPJ01000024">
    <property type="protein sequence ID" value="RTE51640.1"/>
    <property type="molecule type" value="Genomic_DNA"/>
</dbReference>
<proteinExistence type="predicted"/>
<dbReference type="RefSeq" id="WP_126164179.1">
    <property type="nucleotide sequence ID" value="NZ_RQPJ01000024.1"/>
</dbReference>
<keyword evidence="1" id="KW-0540">Nuclease</keyword>
<evidence type="ECO:0000256" key="1">
    <source>
        <dbReference type="ARBA" id="ARBA00022722"/>
    </source>
</evidence>
<evidence type="ECO:0000313" key="8">
    <source>
        <dbReference type="Proteomes" id="UP000267585"/>
    </source>
</evidence>
<protein>
    <submittedName>
        <fullName evidence="7">S1/P1 Nuclease</fullName>
    </submittedName>
</protein>
<evidence type="ECO:0000313" key="7">
    <source>
        <dbReference type="EMBL" id="RTE51640.1"/>
    </source>
</evidence>
<keyword evidence="2" id="KW-0479">Metal-binding</keyword>
<keyword evidence="3" id="KW-0255">Endonuclease</keyword>
<comment type="caution">
    <text evidence="7">The sequence shown here is derived from an EMBL/GenBank/DDBJ whole genome shotgun (WGS) entry which is preliminary data.</text>
</comment>
<dbReference type="InterPro" id="IPR008947">
    <property type="entry name" value="PLipase_C/P1_nuclease_dom_sf"/>
</dbReference>
<dbReference type="PANTHER" id="PTHR33146:SF26">
    <property type="entry name" value="ENDONUCLEASE 4"/>
    <property type="match status" value="1"/>
</dbReference>
<keyword evidence="5" id="KW-1015">Disulfide bond</keyword>
<dbReference type="InterPro" id="IPR003154">
    <property type="entry name" value="S1/P1nuclease"/>
</dbReference>
<dbReference type="CDD" id="cd11010">
    <property type="entry name" value="S1-P1_nuclease"/>
    <property type="match status" value="1"/>
</dbReference>
<dbReference type="GO" id="GO:0016788">
    <property type="term" value="F:hydrolase activity, acting on ester bonds"/>
    <property type="evidence" value="ECO:0007669"/>
    <property type="project" value="InterPro"/>
</dbReference>
<keyword evidence="4" id="KW-0378">Hydrolase</keyword>
<sequence length="257" mass="29815">MKKLVFLCLFFVQMAQGNELEWSQTGHRTVGEVAQQHIKTRTKKALNKLLHGQSLALISTFADDIKADRKYTNFDPWHYVNYPSDKKYTEVTPSKNGDVVNGIEKCIEIIKNRNSLKEDKVFYLKMLVHLIGDLHQPMHVGRFEDKGGNDIQLQWFGRGTNLHKLWDSNMINQYGMSYTELANNMTVLTKKQIEYIQKGDVYDWVEESQELANEIYDSVEAGEKLGYAYSYKYWRTVAQQLQKGGLRLAKVLDDLFS</sequence>
<keyword evidence="6" id="KW-0325">Glycoprotein</keyword>
<name>A0A3S0ABK3_9FLAO</name>
<dbReference type="GO" id="GO:0006308">
    <property type="term" value="P:DNA catabolic process"/>
    <property type="evidence" value="ECO:0007669"/>
    <property type="project" value="InterPro"/>
</dbReference>
<dbReference type="Proteomes" id="UP000267585">
    <property type="component" value="Unassembled WGS sequence"/>
</dbReference>
<accession>A0A3S0ABK3</accession>
<dbReference type="GO" id="GO:0004519">
    <property type="term" value="F:endonuclease activity"/>
    <property type="evidence" value="ECO:0007669"/>
    <property type="project" value="UniProtKB-KW"/>
</dbReference>
<organism evidence="7 8">
    <name type="scientific">Arenibacter aquaticus</name>
    <dbReference type="NCBI Taxonomy" id="2489054"/>
    <lineage>
        <taxon>Bacteria</taxon>
        <taxon>Pseudomonadati</taxon>
        <taxon>Bacteroidota</taxon>
        <taxon>Flavobacteriia</taxon>
        <taxon>Flavobacteriales</taxon>
        <taxon>Flavobacteriaceae</taxon>
        <taxon>Arenibacter</taxon>
    </lineage>
</organism>
<dbReference type="SUPFAM" id="SSF48537">
    <property type="entry name" value="Phospholipase C/P1 nuclease"/>
    <property type="match status" value="1"/>
</dbReference>
<gene>
    <name evidence="7" type="ORF">EHW67_19975</name>
</gene>
<evidence type="ECO:0000256" key="4">
    <source>
        <dbReference type="ARBA" id="ARBA00022801"/>
    </source>
</evidence>